<feature type="region of interest" description="Disordered" evidence="1">
    <location>
        <begin position="1234"/>
        <end position="1263"/>
    </location>
</feature>
<evidence type="ECO:0000313" key="2">
    <source>
        <dbReference type="EMBL" id="CCM19489.1"/>
    </source>
</evidence>
<feature type="region of interest" description="Disordered" evidence="1">
    <location>
        <begin position="91"/>
        <end position="180"/>
    </location>
</feature>
<feature type="region of interest" description="Disordered" evidence="1">
    <location>
        <begin position="354"/>
        <end position="390"/>
    </location>
</feature>
<feature type="region of interest" description="Disordered" evidence="1">
    <location>
        <begin position="1"/>
        <end position="60"/>
    </location>
</feature>
<feature type="compositionally biased region" description="Polar residues" evidence="1">
    <location>
        <begin position="132"/>
        <end position="147"/>
    </location>
</feature>
<feature type="region of interest" description="Disordered" evidence="1">
    <location>
        <begin position="886"/>
        <end position="932"/>
    </location>
</feature>
<organism evidence="2">
    <name type="scientific">Leishmania guyanensis</name>
    <dbReference type="NCBI Taxonomy" id="5670"/>
    <lineage>
        <taxon>Eukaryota</taxon>
        <taxon>Discoba</taxon>
        <taxon>Euglenozoa</taxon>
        <taxon>Kinetoplastea</taxon>
        <taxon>Metakinetoplastina</taxon>
        <taxon>Trypanosomatida</taxon>
        <taxon>Trypanosomatidae</taxon>
        <taxon>Leishmaniinae</taxon>
        <taxon>Leishmania</taxon>
        <taxon>Leishmania guyanensis species complex</taxon>
    </lineage>
</organism>
<gene>
    <name evidence="2" type="primary">LgM4147LRVhigh.35.02240.00260</name>
    <name evidence="2" type="ORF">BN36_3569720</name>
</gene>
<feature type="compositionally biased region" description="Basic and acidic residues" evidence="1">
    <location>
        <begin position="739"/>
        <end position="761"/>
    </location>
</feature>
<feature type="region of interest" description="Disordered" evidence="1">
    <location>
        <begin position="196"/>
        <end position="336"/>
    </location>
</feature>
<feature type="compositionally biased region" description="Basic and acidic residues" evidence="1">
    <location>
        <begin position="30"/>
        <end position="42"/>
    </location>
</feature>
<feature type="region of interest" description="Disordered" evidence="1">
    <location>
        <begin position="1048"/>
        <end position="1108"/>
    </location>
</feature>
<feature type="region of interest" description="Disordered" evidence="1">
    <location>
        <begin position="824"/>
        <end position="868"/>
    </location>
</feature>
<reference evidence="2" key="1">
    <citation type="submission" date="2012-08" db="EMBL/GenBank/DDBJ databases">
        <title>Comparative genomics of metastatic and non-metastatic Leishmania guyanensis provides insights into polygenic factors involved in Leishmania RNA virus infection.</title>
        <authorList>
            <person name="Smith D."/>
            <person name="Hertz-Fowler C."/>
            <person name="Martin R."/>
            <person name="Dickens N."/>
            <person name="Fasel N."/>
            <person name="Falquet L."/>
            <person name="Beverley S."/>
            <person name="Zangger H."/>
            <person name="Calderon-Copete S."/>
            <person name="Mottram J."/>
            <person name="Xenarios I."/>
        </authorList>
    </citation>
    <scope>NUCLEOTIDE SEQUENCE</scope>
    <source>
        <strain evidence="2">MHOM/BR/75/M4147/SSU:IR2SAT-LUC</strain>
    </source>
</reference>
<feature type="compositionally biased region" description="Polar residues" evidence="1">
    <location>
        <begin position="910"/>
        <end position="931"/>
    </location>
</feature>
<feature type="compositionally biased region" description="Basic residues" evidence="1">
    <location>
        <begin position="763"/>
        <end position="772"/>
    </location>
</feature>
<feature type="region of interest" description="Disordered" evidence="1">
    <location>
        <begin position="687"/>
        <end position="713"/>
    </location>
</feature>
<feature type="compositionally biased region" description="Polar residues" evidence="1">
    <location>
        <begin position="290"/>
        <end position="307"/>
    </location>
</feature>
<protein>
    <submittedName>
        <fullName evidence="2">Uncharacterized protein</fullName>
    </submittedName>
</protein>
<feature type="compositionally biased region" description="Basic and acidic residues" evidence="1">
    <location>
        <begin position="634"/>
        <end position="643"/>
    </location>
</feature>
<sequence length="1332" mass="147225">MLSREKNLTEKAGKWVAEDQMKSGQGVKKGTSDAKEKLENHRGNVLMRNSTSSKEKEAQVEESWSVVRASKSSTLSQFAASEHVVHAAKGSAQAAFTPAETPVAPRSRTPTPVMAPPTASDARTNDEEDQMSIPTPSIRTIRLSTSPKAERSPAAAESTARSRMAAGLSPTSMDSIPFSWSDSTKTGTSIEFAMDGASSEDTMSVQVSPRRCSPCAVENGASGDIDAQRLPGKHDDVGHHAAAVSDRRSESSLELCVGDDTLEKKALTPSVMAAGDDEKGQKEGERLKASKQTAPGSSKQAPSSTQREASRKRAGSAGKATRHGAYAVSSADPKAKSSYADIGAKAAMLSQVNSLLATRDQPKTSGASKRKGKTPRGEQRSTFSSRGHDLVDSALLSSHSSSEGSLRHRRSCGSVNSIGEESAECLPNPQGHSGRGSRVTPVRYNEEYDDDQQSVSTTERVREFNAPRSCRDVNVGSIVRGRSGGMFSGVANERSWRTPSAPWGAYHYRDQGLWGSRHCHSLSQSPVRRHGSRYMAVGGLDGAALVQECLIELQSYGRERSFDSKRPRRRRHSDEVTQRRSPIKDVCDGERERRLSQHGRASASSRVSPVGRNRRYSEDSDVLDDEHRMHSHRSLSDEASPRHRWRLRCDSEARRPPPLCADPARFHHISFSSSYTDNDAYATAAVTGAERSCSRSERRRSGRNRGDVKDQYGSAAGQRVRFAVASSLIGGDAEKKEELLESSHFNEGRRGNSRYREEAGRSPRSKARHTRSKSVQATGDGEHLRYDCEDRRGSRVRGGGWVDRCDGAGAYDNRRCGSALDYGDADSDASRRHNSPDGDGCGGLGRSQRYRTPPVAASPTRKSPLRSRCGMYPLDLAVGVQPGRTRYKSLTSPVSSPVRGRQALSAASVKRTTPLQRASQSRVSSTTSAQLSEKELLAEVESKLGALEQQIADDDAEREHAMRRSPFERLYHLNNRRERDERRNKVFQLNFLERIRERILSGSLEEEIARKEERLRKQKEMLTSPDGVFVRLYQNASPCRSSTNIAAAAEDSGSKSAQDGNGGSRANVNTTGVSSRPASTTRSRMSKTESQALSNRLYASATATKQKKEDMAKRFLEERRHREVEELLIARLAGKIQLDRTRERASANRRLQTPAQLEEEARTQLKKLREEDPNGYEKKLLRGPVLSQEEWDMQAARLWKHGYVSKEKLEAQRKVLELKSCTFHPLIKTLPGSEAVAKRDHTHGNGSKGKNSDERSYGSADGAQDHCKADRCMELYHRGMQAKERGEALRDEHDREARLRILRSRMACDHHFRRRVELDPSLAERFIKSLVV</sequence>
<name>A0A1E1J7A5_LEIGU</name>
<proteinExistence type="predicted"/>
<evidence type="ECO:0000256" key="1">
    <source>
        <dbReference type="SAM" id="MobiDB-lite"/>
    </source>
</evidence>
<dbReference type="EMBL" id="CALQ01001822">
    <property type="protein sequence ID" value="CCM19489.1"/>
    <property type="molecule type" value="Genomic_DNA"/>
</dbReference>
<feature type="region of interest" description="Disordered" evidence="1">
    <location>
        <begin position="739"/>
        <end position="782"/>
    </location>
</feature>
<feature type="compositionally biased region" description="Polar residues" evidence="1">
    <location>
        <begin position="169"/>
        <end position="180"/>
    </location>
</feature>
<feature type="region of interest" description="Disordered" evidence="1">
    <location>
        <begin position="560"/>
        <end position="643"/>
    </location>
</feature>
<feature type="compositionally biased region" description="Polar residues" evidence="1">
    <location>
        <begin position="1054"/>
        <end position="1094"/>
    </location>
</feature>
<feature type="compositionally biased region" description="Basic and acidic residues" evidence="1">
    <location>
        <begin position="276"/>
        <end position="288"/>
    </location>
</feature>
<accession>A0A1E1J7A5</accession>
<feature type="compositionally biased region" description="Basic and acidic residues" evidence="1">
    <location>
        <begin position="232"/>
        <end position="251"/>
    </location>
</feature>
<feature type="compositionally biased region" description="Basic and acidic residues" evidence="1">
    <location>
        <begin position="572"/>
        <end position="595"/>
    </location>
</feature>
<feature type="compositionally biased region" description="Basic and acidic residues" evidence="1">
    <location>
        <begin position="1"/>
        <end position="21"/>
    </location>
</feature>